<organism evidence="3">
    <name type="scientific">Vitrella brassicaformis</name>
    <dbReference type="NCBI Taxonomy" id="1169539"/>
    <lineage>
        <taxon>Eukaryota</taxon>
        <taxon>Sar</taxon>
        <taxon>Alveolata</taxon>
        <taxon>Colpodellida</taxon>
        <taxon>Vitrellaceae</taxon>
        <taxon>Vitrella</taxon>
    </lineage>
</organism>
<proteinExistence type="predicted"/>
<dbReference type="AlphaFoldDB" id="A0A7S1JSV6"/>
<name>A0A7S1JSV6_9ALVE</name>
<dbReference type="EMBL" id="HBGB01014846">
    <property type="protein sequence ID" value="CAD9053516.1"/>
    <property type="molecule type" value="Transcribed_RNA"/>
</dbReference>
<sequence length="156" mass="17909">MTSSRQSLPIPLAFTLQLVLLAMPSAIMISFAFVPSPASPASRRRMIAYSALRLGQKRLRTRRAASTGDSPQQPDPTEILEEEINKSSLWLLMQLALKNGSYWRLMGQVHKDPERRQEIRRSLQQLENDIEELKKDEMALDVRRRQVRIADSSEYS</sequence>
<evidence type="ECO:0000256" key="2">
    <source>
        <dbReference type="SAM" id="MobiDB-lite"/>
    </source>
</evidence>
<protein>
    <submittedName>
        <fullName evidence="3">Uncharacterized protein</fullName>
    </submittedName>
</protein>
<feature type="coiled-coil region" evidence="1">
    <location>
        <begin position="116"/>
        <end position="143"/>
    </location>
</feature>
<evidence type="ECO:0000313" key="3">
    <source>
        <dbReference type="EMBL" id="CAD9053516.1"/>
    </source>
</evidence>
<evidence type="ECO:0000256" key="1">
    <source>
        <dbReference type="SAM" id="Coils"/>
    </source>
</evidence>
<accession>A0A7S1JSV6</accession>
<keyword evidence="1" id="KW-0175">Coiled coil</keyword>
<feature type="region of interest" description="Disordered" evidence="2">
    <location>
        <begin position="59"/>
        <end position="79"/>
    </location>
</feature>
<gene>
    <name evidence="3" type="ORF">VBRA1451_LOCUS8579</name>
</gene>
<reference evidence="3" key="1">
    <citation type="submission" date="2021-01" db="EMBL/GenBank/DDBJ databases">
        <authorList>
            <person name="Corre E."/>
            <person name="Pelletier E."/>
            <person name="Niang G."/>
            <person name="Scheremetjew M."/>
            <person name="Finn R."/>
            <person name="Kale V."/>
            <person name="Holt S."/>
            <person name="Cochrane G."/>
            <person name="Meng A."/>
            <person name="Brown T."/>
            <person name="Cohen L."/>
        </authorList>
    </citation>
    <scope>NUCLEOTIDE SEQUENCE</scope>
    <source>
        <strain evidence="3">CCMP3346</strain>
    </source>
</reference>